<feature type="compositionally biased region" description="Acidic residues" evidence="1">
    <location>
        <begin position="1982"/>
        <end position="1992"/>
    </location>
</feature>
<feature type="region of interest" description="Disordered" evidence="1">
    <location>
        <begin position="1361"/>
        <end position="1436"/>
    </location>
</feature>
<feature type="compositionally biased region" description="Basic and acidic residues" evidence="1">
    <location>
        <begin position="771"/>
        <end position="799"/>
    </location>
</feature>
<feature type="compositionally biased region" description="Basic and acidic residues" evidence="1">
    <location>
        <begin position="2293"/>
        <end position="2307"/>
    </location>
</feature>
<dbReference type="EMBL" id="JAYKXH010000019">
    <property type="protein sequence ID" value="KAK7134259.1"/>
    <property type="molecule type" value="Genomic_DNA"/>
</dbReference>
<feature type="region of interest" description="Disordered" evidence="1">
    <location>
        <begin position="747"/>
        <end position="823"/>
    </location>
</feature>
<feature type="region of interest" description="Disordered" evidence="1">
    <location>
        <begin position="390"/>
        <end position="413"/>
    </location>
</feature>
<protein>
    <submittedName>
        <fullName evidence="2">Uncharacterized protein</fullName>
    </submittedName>
</protein>
<feature type="compositionally biased region" description="Acidic residues" evidence="1">
    <location>
        <begin position="1369"/>
        <end position="1379"/>
    </location>
</feature>
<feature type="compositionally biased region" description="Polar residues" evidence="1">
    <location>
        <begin position="1615"/>
        <end position="1636"/>
    </location>
</feature>
<feature type="compositionally biased region" description="Basic and acidic residues" evidence="1">
    <location>
        <begin position="1997"/>
        <end position="2025"/>
    </location>
</feature>
<feature type="compositionally biased region" description="Basic and acidic residues" evidence="1">
    <location>
        <begin position="807"/>
        <end position="821"/>
    </location>
</feature>
<feature type="compositionally biased region" description="Basic and acidic residues" evidence="1">
    <location>
        <begin position="1384"/>
        <end position="1412"/>
    </location>
</feature>
<feature type="compositionally biased region" description="Basic and acidic residues" evidence="1">
    <location>
        <begin position="187"/>
        <end position="211"/>
    </location>
</feature>
<dbReference type="Proteomes" id="UP001364617">
    <property type="component" value="Unassembled WGS sequence"/>
</dbReference>
<feature type="region of interest" description="Disordered" evidence="1">
    <location>
        <begin position="1615"/>
        <end position="1638"/>
    </location>
</feature>
<evidence type="ECO:0000313" key="3">
    <source>
        <dbReference type="Proteomes" id="UP001364617"/>
    </source>
</evidence>
<feature type="compositionally biased region" description="Polar residues" evidence="1">
    <location>
        <begin position="1002"/>
        <end position="1023"/>
    </location>
</feature>
<gene>
    <name evidence="2" type="ORF">R3I93_017616</name>
</gene>
<keyword evidence="3" id="KW-1185">Reference proteome</keyword>
<feature type="compositionally biased region" description="Polar residues" evidence="1">
    <location>
        <begin position="390"/>
        <end position="411"/>
    </location>
</feature>
<feature type="region of interest" description="Disordered" evidence="1">
    <location>
        <begin position="1002"/>
        <end position="1025"/>
    </location>
</feature>
<evidence type="ECO:0000313" key="2">
    <source>
        <dbReference type="EMBL" id="KAK7134259.1"/>
    </source>
</evidence>
<evidence type="ECO:0000256" key="1">
    <source>
        <dbReference type="SAM" id="MobiDB-lite"/>
    </source>
</evidence>
<feature type="compositionally biased region" description="Basic and acidic residues" evidence="1">
    <location>
        <begin position="1420"/>
        <end position="1434"/>
    </location>
</feature>
<feature type="compositionally biased region" description="Basic and acidic residues" evidence="1">
    <location>
        <begin position="2033"/>
        <end position="2048"/>
    </location>
</feature>
<feature type="compositionally biased region" description="Acidic residues" evidence="1">
    <location>
        <begin position="756"/>
        <end position="766"/>
    </location>
</feature>
<sequence>MDAPETSVNRIGRTIWTVWGYLSGAVAKYLRPEVTDEGNQRVCSRSDEIDLSAANKIKREVKANSSEKEENKSNRNDKSTGEVKCFPAEVKVQVASVQWENTDVVKDDKNDELHVDTARKQTYHCAWSAEAGHEGDISGDSESRGCKSGMRVEKEAVSSDEGPAERVHAHRKNSEIVQELDETGGIELKDGSNEECDQNKDEKCSKKREGPDNADVIQSELYGQDVKQGKHINMMDHGEAECSGGFRHAGFIDEMEKKTVGLSDQVETEIDEDQGPELQVPADAFVLAVQDLPPELEYSAEEADGLSKPERLKVMEKYSDEIAEFCENEVEETIPENRGATESEQDTIQSELRESAETLQKVSQEKNILNIETELKMTSVLNEFFETVNTPEDSLQLDSKQDTPENTSETGTGLPVVAIKTGGMFSKPIVCEFPGESGKRPETALGCFEEIKTESKVSVEHPETQKAVEEAVEIEQDIESPIESLGATESQTHQEIDDTKFSLKKHVELKTELIIETTEIKISSEDEEAEPFETQSQSSNIRNVTLQTYELLEFTERECKSSQETMDTFCESLGNASVPEITGTAEIQHVAEDQTDAKPVLARPLSPVEFLEETLDLQSESERCVEELETLDTDVVKTALEYVEGITNQVLKEMIEMDNNLVKETETLEGLSTEELGDAEYQGPGGCVSVGAFVLEERKLLSEAMGSIIEAEITSREVAKQNEQDIISQECETTEADQQTYLCAGTDHGGSSSCDTESDVENEEVSSNEGQTERVHAHSECKESETPLEVDKPGQIEQKDDNDEECDQNHEDEKCEMKSEDSDNAEVIVQSELYGQDVELEKQINMMNNGETECSGGFRHAGFIDEMEKKTVGLSDQVETEIDEDQGPELQVPADAFVLAVQDLPPELEYSAEETDGLSKPERLKVMEKYSDEIAEFCENEVEEMIPENRGATESEQDTIQSELRESAETLQRVSQEKNILNIETELKMTSVLDEFFETVNTPEDSLQLDSKQDTPENTSETGTGLPVVAIKTGGMFSKPIVCEFPGESGKRPETGLGCFEEIKTESKVSVEHPETLKAVEEAVEIEQDIESPIESLGATESQTHQEIDDTKFSLKKHVELKTELIVETTEIKISSEDEEAEPFETQSQSSNIRNVTLQTHELLEFTERECKSSQETMDTFCESLGNASVPEITGTAEIQHVAEDQTDAKPVLARPLSPVEFLEETLDLQSESERCVEELETLDTDVVKTALEYVEGITNQVLKEMIEMDNNLVKETETLEGLSTEELGDAEYQGPGGCVSVGAFVLEEERKLLSEAMGSIMEVETTRREVAKQNEQDIISQECETTEADQQTYLCAGTDHGGSGSCDTESDVENEEVSSNEGQTERVHAHSECKESETPLEVHKPGQIEQKDDNDEECDQNHEDEKCEMKSEDSDNAEVIVQSELYGQDVELEKQINMMDHGEAECSGGFRHAGFIDEMEKKTVGLSDQVETEIDEDRGPELQVPADAFVLAVQDLPPELEYSAEETDGLSKPERLKVMEKFSDEIAEFCENEVEETIPENRGATESEPDTIQSELRESAETLQRVSQEKTILNIETELKMTSVLDEFFETVNTPEDSLQLDSKQDTPENTSETGTGLPVVAIKTGGMFSKPIVCEFPGESGKRPETALGCFEEIKTESKVSVEHPETLKAVEEAVEIEQAIESPIESLGATESQTHQEIDDTKFSLKKHVELKTELIVETTEIKISSEDEEAEPFETQSQSSNIRNVTLQTHELLEFTERECKSSQETMDTFCESLGNASVPEITGTAEIQHVAEDQTDAKPVLARPLSPVEFLEETLDLQSESERCVEELETLDTDVVKTALEYVEGITNQVLKEMIEMDNNLVKETETLEGLSTEELGDAEYQGPEGCVSVGAFVLEEERKLLSEAMGSIMEVETTRREVAKQNEQDVISQECETTEADQQTYLCAGTDHGGSSSCDTESDVENEEVSSNEGQTERVHAHSECKESETPLEVHKPGQIEQKDDNDEVCDQNHEDEKCEMKREDSDNAEVTVQSELYGQDVEMETQINMMDHGETECSGGFRHLIDEKETNIVDENDHKKAEIEEDQGPELHVPADAFVLDEGSELLSETVEVENASREVVNQIELQSSPECGTSEADGRHEQIQNAIAGETESSGHEDFMEISRPGTKRGFDEVSKDLPVVKIEGEFDLDLQAFEDSSLDFTVQKSRIAVKNPLVRPPKDPRKLLYMISVEPRLPRPPPREVPFPSKGGVGFKLPGLGAGLPALRKTEFGKKAREEGEAERTLHPQQKSVAVTEDSVKQEQASAKPKWTPPKLPGMGSPLMMAELRNKLKKPVNE</sequence>
<proteinExistence type="predicted"/>
<feature type="region of interest" description="Disordered" evidence="1">
    <location>
        <begin position="2293"/>
        <end position="2344"/>
    </location>
</feature>
<accession>A0AAN9GVZ3</accession>
<reference evidence="2 3" key="1">
    <citation type="submission" date="2024-02" db="EMBL/GenBank/DDBJ databases">
        <title>Chromosome-level genome assembly of the Eurasian Minnow (Phoxinus phoxinus).</title>
        <authorList>
            <person name="Oriowo T.O."/>
            <person name="Martin S."/>
            <person name="Stange M."/>
            <person name="Chrysostomakis Y."/>
            <person name="Brown T."/>
            <person name="Winkler S."/>
            <person name="Kukowka S."/>
            <person name="Myers E.W."/>
            <person name="Bohne A."/>
        </authorList>
    </citation>
    <scope>NUCLEOTIDE SEQUENCE [LARGE SCALE GENOMIC DNA]</scope>
    <source>
        <strain evidence="2">ZFMK-TIS-60720</strain>
        <tissue evidence="2">Whole Organism</tissue>
    </source>
</reference>
<organism evidence="2 3">
    <name type="scientific">Phoxinus phoxinus</name>
    <name type="common">Eurasian minnow</name>
    <dbReference type="NCBI Taxonomy" id="58324"/>
    <lineage>
        <taxon>Eukaryota</taxon>
        <taxon>Metazoa</taxon>
        <taxon>Chordata</taxon>
        <taxon>Craniata</taxon>
        <taxon>Vertebrata</taxon>
        <taxon>Euteleostomi</taxon>
        <taxon>Actinopterygii</taxon>
        <taxon>Neopterygii</taxon>
        <taxon>Teleostei</taxon>
        <taxon>Ostariophysi</taxon>
        <taxon>Cypriniformes</taxon>
        <taxon>Leuciscidae</taxon>
        <taxon>Phoxininae</taxon>
        <taxon>Phoxinus</taxon>
    </lineage>
</organism>
<feature type="region of interest" description="Disordered" evidence="1">
    <location>
        <begin position="1973"/>
        <end position="2051"/>
    </location>
</feature>
<name>A0AAN9GVZ3_9TELE</name>
<comment type="caution">
    <text evidence="2">The sequence shown here is derived from an EMBL/GenBank/DDBJ whole genome shotgun (WGS) entry which is preliminary data.</text>
</comment>
<feature type="region of interest" description="Disordered" evidence="1">
    <location>
        <begin position="60"/>
        <end position="82"/>
    </location>
</feature>
<feature type="region of interest" description="Disordered" evidence="1">
    <location>
        <begin position="179"/>
        <end position="212"/>
    </location>
</feature>
<feature type="compositionally biased region" description="Basic and acidic residues" evidence="1">
    <location>
        <begin position="60"/>
        <end position="81"/>
    </location>
</feature>
<feature type="region of interest" description="Disordered" evidence="1">
    <location>
        <begin position="2171"/>
        <end position="2195"/>
    </location>
</feature>